<reference evidence="3" key="1">
    <citation type="journal article" date="2019" name="Int. J. Syst. Evol. Microbiol.">
        <title>The Global Catalogue of Microorganisms (GCM) 10K type strain sequencing project: providing services to taxonomists for standard genome sequencing and annotation.</title>
        <authorList>
            <consortium name="The Broad Institute Genomics Platform"/>
            <consortium name="The Broad Institute Genome Sequencing Center for Infectious Disease"/>
            <person name="Wu L."/>
            <person name="Ma J."/>
        </authorList>
    </citation>
    <scope>NUCLEOTIDE SEQUENCE [LARGE SCALE GENOMIC DNA]</scope>
    <source>
        <strain evidence="3">CGMCC 1.15474</strain>
    </source>
</reference>
<dbReference type="InterPro" id="IPR013974">
    <property type="entry name" value="SAF"/>
</dbReference>
<keyword evidence="3" id="KW-1185">Reference proteome</keyword>
<comment type="caution">
    <text evidence="2">The sequence shown here is derived from an EMBL/GenBank/DDBJ whole genome shotgun (WGS) entry which is preliminary data.</text>
</comment>
<protein>
    <submittedName>
        <fullName evidence="2">SAF domain-containing protein</fullName>
    </submittedName>
</protein>
<dbReference type="Gene3D" id="3.90.1210.10">
    <property type="entry name" value="Antifreeze-like/N-acetylneuraminic acid synthase C-terminal domain"/>
    <property type="match status" value="1"/>
</dbReference>
<dbReference type="EMBL" id="JBHUIK010000007">
    <property type="protein sequence ID" value="MFD2216566.1"/>
    <property type="molecule type" value="Genomic_DNA"/>
</dbReference>
<feature type="domain" description="SAF" evidence="1">
    <location>
        <begin position="37"/>
        <end position="99"/>
    </location>
</feature>
<dbReference type="CDD" id="cd11614">
    <property type="entry name" value="SAF_CpaB_FlgA_like"/>
    <property type="match status" value="1"/>
</dbReference>
<evidence type="ECO:0000313" key="3">
    <source>
        <dbReference type="Proteomes" id="UP001597318"/>
    </source>
</evidence>
<dbReference type="SMART" id="SM00858">
    <property type="entry name" value="SAF"/>
    <property type="match status" value="1"/>
</dbReference>
<dbReference type="Proteomes" id="UP001597318">
    <property type="component" value="Unassembled WGS sequence"/>
</dbReference>
<proteinExistence type="predicted"/>
<evidence type="ECO:0000259" key="1">
    <source>
        <dbReference type="SMART" id="SM00858"/>
    </source>
</evidence>
<evidence type="ECO:0000313" key="2">
    <source>
        <dbReference type="EMBL" id="MFD2216566.1"/>
    </source>
</evidence>
<dbReference type="Pfam" id="PF08666">
    <property type="entry name" value="SAF"/>
    <property type="match status" value="1"/>
</dbReference>
<gene>
    <name evidence="2" type="ORF">ACFSKK_23090</name>
</gene>
<sequence>MKKRINKNLFLGIFFFILFIAAIVVSETGILGKINTVTVVMANTKIEKDTILSEENVILAEYPRELITDDMYRHISDVVGKTAVQTIQPSAFIDRDYLDQSLLKPTKDHEFFPIPNNWLVKLQGTIRRYDLINISAVYVGTGQDTGAVLQQNVKNEYVLENVPVAYVKGSRNQEVSGLTSQNDRLNGNQNAAQIELSLTLEDFKVLEKLTKEGYQFVLSY</sequence>
<organism evidence="2 3">
    <name type="scientific">Metabacillus endolithicus</name>
    <dbReference type="NCBI Taxonomy" id="1535204"/>
    <lineage>
        <taxon>Bacteria</taxon>
        <taxon>Bacillati</taxon>
        <taxon>Bacillota</taxon>
        <taxon>Bacilli</taxon>
        <taxon>Bacillales</taxon>
        <taxon>Bacillaceae</taxon>
        <taxon>Metabacillus</taxon>
    </lineage>
</organism>
<name>A0ABW5C661_9BACI</name>
<dbReference type="RefSeq" id="WP_247347445.1">
    <property type="nucleotide sequence ID" value="NZ_CP095551.1"/>
</dbReference>
<accession>A0ABW5C661</accession>